<evidence type="ECO:0000313" key="2">
    <source>
        <dbReference type="Proteomes" id="UP001367508"/>
    </source>
</evidence>
<dbReference type="AlphaFoldDB" id="A0AAN9MBA7"/>
<sequence length="86" mass="9685">MKELQSKSLIIQALATFLPIHGNPFNSTSFTIKLNFISLRIQSNTMNARDDEINSLNHLAPSNNTKSLALSHLQRRSLQHINLNTT</sequence>
<comment type="caution">
    <text evidence="1">The sequence shown here is derived from an EMBL/GenBank/DDBJ whole genome shotgun (WGS) entry which is preliminary data.</text>
</comment>
<gene>
    <name evidence="1" type="ORF">VNO77_09981</name>
</gene>
<accession>A0AAN9MBA7</accession>
<protein>
    <submittedName>
        <fullName evidence="1">Uncharacterized protein</fullName>
    </submittedName>
</protein>
<proteinExistence type="predicted"/>
<dbReference type="EMBL" id="JAYMYQ010000002">
    <property type="protein sequence ID" value="KAK7350921.1"/>
    <property type="molecule type" value="Genomic_DNA"/>
</dbReference>
<organism evidence="1 2">
    <name type="scientific">Canavalia gladiata</name>
    <name type="common">Sword bean</name>
    <name type="synonym">Dolichos gladiatus</name>
    <dbReference type="NCBI Taxonomy" id="3824"/>
    <lineage>
        <taxon>Eukaryota</taxon>
        <taxon>Viridiplantae</taxon>
        <taxon>Streptophyta</taxon>
        <taxon>Embryophyta</taxon>
        <taxon>Tracheophyta</taxon>
        <taxon>Spermatophyta</taxon>
        <taxon>Magnoliopsida</taxon>
        <taxon>eudicotyledons</taxon>
        <taxon>Gunneridae</taxon>
        <taxon>Pentapetalae</taxon>
        <taxon>rosids</taxon>
        <taxon>fabids</taxon>
        <taxon>Fabales</taxon>
        <taxon>Fabaceae</taxon>
        <taxon>Papilionoideae</taxon>
        <taxon>50 kb inversion clade</taxon>
        <taxon>NPAAA clade</taxon>
        <taxon>indigoferoid/millettioid clade</taxon>
        <taxon>Phaseoleae</taxon>
        <taxon>Canavalia</taxon>
    </lineage>
</organism>
<evidence type="ECO:0000313" key="1">
    <source>
        <dbReference type="EMBL" id="KAK7350921.1"/>
    </source>
</evidence>
<dbReference type="Proteomes" id="UP001367508">
    <property type="component" value="Unassembled WGS sequence"/>
</dbReference>
<keyword evidence="2" id="KW-1185">Reference proteome</keyword>
<name>A0AAN9MBA7_CANGL</name>
<reference evidence="1 2" key="1">
    <citation type="submission" date="2024-01" db="EMBL/GenBank/DDBJ databases">
        <title>The genomes of 5 underutilized Papilionoideae crops provide insights into root nodulation and disease resistanc.</title>
        <authorList>
            <person name="Jiang F."/>
        </authorList>
    </citation>
    <scope>NUCLEOTIDE SEQUENCE [LARGE SCALE GENOMIC DNA]</scope>
    <source>
        <strain evidence="1">LVBAO_FW01</strain>
        <tissue evidence="1">Leaves</tissue>
    </source>
</reference>